<accession>A0ABY6CXJ9</accession>
<evidence type="ECO:0000259" key="10">
    <source>
        <dbReference type="Pfam" id="PF00593"/>
    </source>
</evidence>
<dbReference type="InterPro" id="IPR023997">
    <property type="entry name" value="TonB-dep_OMP_SusC/RagA_CS"/>
</dbReference>
<dbReference type="Gene3D" id="2.170.130.10">
    <property type="entry name" value="TonB-dependent receptor, plug domain"/>
    <property type="match status" value="1"/>
</dbReference>
<keyword evidence="7 8" id="KW-0998">Cell outer membrane</keyword>
<evidence type="ECO:0000256" key="3">
    <source>
        <dbReference type="ARBA" id="ARBA00022452"/>
    </source>
</evidence>
<protein>
    <submittedName>
        <fullName evidence="12">TonB-dependent receptor</fullName>
    </submittedName>
</protein>
<comment type="similarity">
    <text evidence="8 9">Belongs to the TonB-dependent receptor family.</text>
</comment>
<dbReference type="NCBIfam" id="TIGR04056">
    <property type="entry name" value="OMP_RagA_SusC"/>
    <property type="match status" value="1"/>
</dbReference>
<dbReference type="EMBL" id="CP106735">
    <property type="protein sequence ID" value="UXX78105.1"/>
    <property type="molecule type" value="Genomic_DNA"/>
</dbReference>
<dbReference type="InterPro" id="IPR000531">
    <property type="entry name" value="Beta-barrel_TonB"/>
</dbReference>
<keyword evidence="6 8" id="KW-0472">Membrane</keyword>
<feature type="domain" description="TonB-dependent receptor-like beta-barrel" evidence="10">
    <location>
        <begin position="374"/>
        <end position="881"/>
    </location>
</feature>
<dbReference type="NCBIfam" id="TIGR04057">
    <property type="entry name" value="SusC_RagA_signa"/>
    <property type="match status" value="1"/>
</dbReference>
<sequence>MEHKYLLNKRKLVSSTLLMGLLMLLTVLGAVAQEMVVKGVVMDSEDGSTIPGVSIIVKGSQKGTVTNIEGNFSIQANKGDVLQFSFIGMLSQELEVTGNTISLKMEPDVETLDEVIVVGYGTQKKKEVTGAVAHLKGSEINGIVASDIGVALQGRIAGVNVVASSGEPGAASNILIRGVTSINGSNTPLYVVDGVPQDGDPRIPNNEIESIDVLKDAASAAIYGTRGSAGVILITTKSGEAGVTKIDFSSTYGVNKIYNELPLMNTDQALYFEQNLDKYSPGTKGSDIAKNPAWLLNDTDLRDLVQVDNAATMTYNLSVSGGQKDFSYSANFGYYDQEGVLVNSFFERYNGRLTTLYKGEKLSVRSSLAYTHENNDRTGAGLLTYAIKYEPYQPYIDKDTESVEVAGGPSETRVNSVLQRLKREDNIKTDRFNGSLDINYEIIKGLTIGSVVGVGVTNRLFDSFVPPYSVTNVQTGEEEVDPTKSLVQMRTVRQTNWAWTGLTRYNKRVGKHNFTALASFTWDERTNEDFTAYREGLTDPEISVLNNGTISERATSGVNYTIRSFGLIGRLNYDYKSKYLLSASVRRDGSSKFGSDNRWGVFPSVSVGWNVSEEAFWAPVSAVANAFKIRASYGTAGNESFAPYAYSPIIEFGTDYVYGTDISYGGSQKAYANALVQWETSIQSNLGVDLGLFNGKLTVTADYYDTKKKDMLFPIRLAPSNGVPSHSGTNPSNPNVILNVGDMTNRGYELAATYRLMRGPFKLNMGMTFAQNRNEITTINGESTVIFNNGGTTVTGDPNSQVSATAVGHEAGSFFLHKTDGVINTPEELAAYQEIVGTAKMGDLKYVDVNGDSVINVEDQVYAGSGLPDYEIGFNMNASYKGFDFAMQWYASVGHEVINGNDAFAYSEGRHQGLMNMWTPVNTSADLPIYRGQSKAHPNYGGTTDLWLEDGTYLRLKLVTLGYSLPKSITDKVGLSRARIYASGQNVLTFTNYTGYDPEVGGNNINQRGMDVGVYPVSAMLLMGIEIGF</sequence>
<dbReference type="Gene3D" id="2.60.40.1120">
    <property type="entry name" value="Carboxypeptidase-like, regulatory domain"/>
    <property type="match status" value="1"/>
</dbReference>
<name>A0ABY6CXJ9_9BACT</name>
<evidence type="ECO:0000256" key="7">
    <source>
        <dbReference type="ARBA" id="ARBA00023237"/>
    </source>
</evidence>
<gene>
    <name evidence="12" type="ORF">N7E81_12125</name>
</gene>
<dbReference type="InterPro" id="IPR023996">
    <property type="entry name" value="TonB-dep_OMP_SusC/RagA"/>
</dbReference>
<dbReference type="RefSeq" id="WP_263049851.1">
    <property type="nucleotide sequence ID" value="NZ_CP106735.1"/>
</dbReference>
<keyword evidence="4 8" id="KW-0812">Transmembrane</keyword>
<evidence type="ECO:0000313" key="13">
    <source>
        <dbReference type="Proteomes" id="UP001062165"/>
    </source>
</evidence>
<dbReference type="Pfam" id="PF00593">
    <property type="entry name" value="TonB_dep_Rec_b-barrel"/>
    <property type="match status" value="1"/>
</dbReference>
<comment type="subcellular location">
    <subcellularLocation>
        <location evidence="1 8">Cell outer membrane</location>
        <topology evidence="1 8">Multi-pass membrane protein</topology>
    </subcellularLocation>
</comment>
<dbReference type="Pfam" id="PF13715">
    <property type="entry name" value="CarbopepD_reg_2"/>
    <property type="match status" value="1"/>
</dbReference>
<dbReference type="InterPro" id="IPR012910">
    <property type="entry name" value="Plug_dom"/>
</dbReference>
<dbReference type="Proteomes" id="UP001062165">
    <property type="component" value="Chromosome"/>
</dbReference>
<evidence type="ECO:0000256" key="6">
    <source>
        <dbReference type="ARBA" id="ARBA00023136"/>
    </source>
</evidence>
<dbReference type="PROSITE" id="PS52016">
    <property type="entry name" value="TONB_DEPENDENT_REC_3"/>
    <property type="match status" value="1"/>
</dbReference>
<dbReference type="Pfam" id="PF07715">
    <property type="entry name" value="Plug"/>
    <property type="match status" value="1"/>
</dbReference>
<keyword evidence="2 8" id="KW-0813">Transport</keyword>
<evidence type="ECO:0000256" key="1">
    <source>
        <dbReference type="ARBA" id="ARBA00004571"/>
    </source>
</evidence>
<dbReference type="InterPro" id="IPR008969">
    <property type="entry name" value="CarboxyPept-like_regulatory"/>
</dbReference>
<dbReference type="InterPro" id="IPR037066">
    <property type="entry name" value="Plug_dom_sf"/>
</dbReference>
<dbReference type="InterPro" id="IPR036942">
    <property type="entry name" value="Beta-barrel_TonB_sf"/>
</dbReference>
<reference evidence="12" key="1">
    <citation type="submission" date="2022-10" db="EMBL/GenBank/DDBJ databases">
        <title>Comparative genomics and taxonomic characterization of three novel marine species of genus Reichenbachiella exhibiting antioxidant and polysaccharide degradation activities.</title>
        <authorList>
            <person name="Muhammad N."/>
            <person name="Lee Y.-J."/>
            <person name="Ko J."/>
            <person name="Kim S.-G."/>
        </authorList>
    </citation>
    <scope>NUCLEOTIDE SEQUENCE</scope>
    <source>
        <strain evidence="12">Wsw4-B4</strain>
    </source>
</reference>
<feature type="domain" description="TonB-dependent receptor plug" evidence="11">
    <location>
        <begin position="124"/>
        <end position="231"/>
    </location>
</feature>
<organism evidence="12 13">
    <name type="scientific">Reichenbachiella carrageenanivorans</name>
    <dbReference type="NCBI Taxonomy" id="2979869"/>
    <lineage>
        <taxon>Bacteria</taxon>
        <taxon>Pseudomonadati</taxon>
        <taxon>Bacteroidota</taxon>
        <taxon>Cytophagia</taxon>
        <taxon>Cytophagales</taxon>
        <taxon>Reichenbachiellaceae</taxon>
        <taxon>Reichenbachiella</taxon>
    </lineage>
</organism>
<evidence type="ECO:0000313" key="12">
    <source>
        <dbReference type="EMBL" id="UXX78105.1"/>
    </source>
</evidence>
<evidence type="ECO:0000259" key="11">
    <source>
        <dbReference type="Pfam" id="PF07715"/>
    </source>
</evidence>
<dbReference type="Gene3D" id="2.40.170.20">
    <property type="entry name" value="TonB-dependent receptor, beta-barrel domain"/>
    <property type="match status" value="1"/>
</dbReference>
<proteinExistence type="inferred from homology"/>
<evidence type="ECO:0000256" key="9">
    <source>
        <dbReference type="RuleBase" id="RU003357"/>
    </source>
</evidence>
<dbReference type="SUPFAM" id="SSF56935">
    <property type="entry name" value="Porins"/>
    <property type="match status" value="1"/>
</dbReference>
<evidence type="ECO:0000256" key="2">
    <source>
        <dbReference type="ARBA" id="ARBA00022448"/>
    </source>
</evidence>
<keyword evidence="13" id="KW-1185">Reference proteome</keyword>
<dbReference type="SUPFAM" id="SSF49464">
    <property type="entry name" value="Carboxypeptidase regulatory domain-like"/>
    <property type="match status" value="1"/>
</dbReference>
<evidence type="ECO:0000256" key="8">
    <source>
        <dbReference type="PROSITE-ProRule" id="PRU01360"/>
    </source>
</evidence>
<keyword evidence="5 9" id="KW-0798">TonB box</keyword>
<dbReference type="InterPro" id="IPR039426">
    <property type="entry name" value="TonB-dep_rcpt-like"/>
</dbReference>
<evidence type="ECO:0000256" key="4">
    <source>
        <dbReference type="ARBA" id="ARBA00022692"/>
    </source>
</evidence>
<keyword evidence="12" id="KW-0675">Receptor</keyword>
<keyword evidence="3 8" id="KW-1134">Transmembrane beta strand</keyword>
<evidence type="ECO:0000256" key="5">
    <source>
        <dbReference type="ARBA" id="ARBA00023077"/>
    </source>
</evidence>